<sequence length="71" mass="7834">MKFNLILEPADEGGFNVSVPALDGCFTQGDTEEEAIENAKEAIHAYIEGLEKLNQIKSRPDVILKEVEMAL</sequence>
<dbReference type="InterPro" id="IPR035069">
    <property type="entry name" value="TTHA1013/TTHA0281-like"/>
</dbReference>
<dbReference type="PANTHER" id="PTHR34504:SF2">
    <property type="entry name" value="UPF0150 PROTEIN SSL0259"/>
    <property type="match status" value="1"/>
</dbReference>
<dbReference type="RefSeq" id="WP_085053771.1">
    <property type="nucleotide sequence ID" value="NZ_LNQR01000126.1"/>
</dbReference>
<protein>
    <recommendedName>
        <fullName evidence="1">HicB-like antitoxin of toxin-antitoxin system domain-containing protein</fullName>
    </recommendedName>
</protein>
<dbReference type="EMBL" id="LNQR01000126">
    <property type="protein sequence ID" value="KWT76381.1"/>
    <property type="molecule type" value="Genomic_DNA"/>
</dbReference>
<dbReference type="Proteomes" id="UP000060487">
    <property type="component" value="Unassembled WGS sequence"/>
</dbReference>
<organism evidence="2 3">
    <name type="scientific">Candidatus Magnetominusculus xianensis</name>
    <dbReference type="NCBI Taxonomy" id="1748249"/>
    <lineage>
        <taxon>Bacteria</taxon>
        <taxon>Pseudomonadati</taxon>
        <taxon>Nitrospirota</taxon>
        <taxon>Nitrospiria</taxon>
        <taxon>Nitrospirales</taxon>
        <taxon>Nitrospiraceae</taxon>
        <taxon>Candidatus Magnetominusculus</taxon>
    </lineage>
</organism>
<comment type="caution">
    <text evidence="2">The sequence shown here is derived from an EMBL/GenBank/DDBJ whole genome shotgun (WGS) entry which is preliminary data.</text>
</comment>
<gene>
    <name evidence="2" type="ORF">ASN18_3166</name>
</gene>
<name>A0ABR5SB44_9BACT</name>
<accession>A0ABR5SB44</accession>
<proteinExistence type="predicted"/>
<reference evidence="2 3" key="1">
    <citation type="submission" date="2015-11" db="EMBL/GenBank/DDBJ databases">
        <authorList>
            <person name="Lin W."/>
        </authorList>
    </citation>
    <scope>NUCLEOTIDE SEQUENCE [LARGE SCALE GENOMIC DNA]</scope>
    <source>
        <strain evidence="2 3">HCH-1</strain>
    </source>
</reference>
<dbReference type="InterPro" id="IPR051404">
    <property type="entry name" value="TA_system_antitoxin"/>
</dbReference>
<dbReference type="Gene3D" id="3.30.160.250">
    <property type="match status" value="1"/>
</dbReference>
<dbReference type="InterPro" id="IPR031807">
    <property type="entry name" value="HicB-like"/>
</dbReference>
<dbReference type="Pfam" id="PF15919">
    <property type="entry name" value="HicB_lk_antitox"/>
    <property type="match status" value="1"/>
</dbReference>
<evidence type="ECO:0000313" key="2">
    <source>
        <dbReference type="EMBL" id="KWT76381.1"/>
    </source>
</evidence>
<dbReference type="SUPFAM" id="SSF143100">
    <property type="entry name" value="TTHA1013/TTHA0281-like"/>
    <property type="match status" value="1"/>
</dbReference>
<feature type="domain" description="HicB-like antitoxin of toxin-antitoxin system" evidence="1">
    <location>
        <begin position="5"/>
        <end position="61"/>
    </location>
</feature>
<dbReference type="PANTHER" id="PTHR34504">
    <property type="entry name" value="ANTITOXIN HICB"/>
    <property type="match status" value="1"/>
</dbReference>
<evidence type="ECO:0000313" key="3">
    <source>
        <dbReference type="Proteomes" id="UP000060487"/>
    </source>
</evidence>
<keyword evidence="3" id="KW-1185">Reference proteome</keyword>
<evidence type="ECO:0000259" key="1">
    <source>
        <dbReference type="Pfam" id="PF15919"/>
    </source>
</evidence>